<organism evidence="2 3">
    <name type="scientific">Candidatus Limivivens intestinipullorum</name>
    <dbReference type="NCBI Taxonomy" id="2840858"/>
    <lineage>
        <taxon>Bacteria</taxon>
        <taxon>Bacillati</taxon>
        <taxon>Bacillota</taxon>
        <taxon>Clostridia</taxon>
        <taxon>Lachnospirales</taxon>
        <taxon>Lachnospiraceae</taxon>
        <taxon>Lachnospiraceae incertae sedis</taxon>
        <taxon>Candidatus Limivivens</taxon>
    </lineage>
</organism>
<reference evidence="2" key="2">
    <citation type="journal article" date="2021" name="PeerJ">
        <title>Extensive microbial diversity within the chicken gut microbiome revealed by metagenomics and culture.</title>
        <authorList>
            <person name="Gilroy R."/>
            <person name="Ravi A."/>
            <person name="Getino M."/>
            <person name="Pursley I."/>
            <person name="Horton D.L."/>
            <person name="Alikhan N.F."/>
            <person name="Baker D."/>
            <person name="Gharbi K."/>
            <person name="Hall N."/>
            <person name="Watson M."/>
            <person name="Adriaenssens E.M."/>
            <person name="Foster-Nyarko E."/>
            <person name="Jarju S."/>
            <person name="Secka A."/>
            <person name="Antonio M."/>
            <person name="Oren A."/>
            <person name="Chaudhuri R.R."/>
            <person name="La Ragione R."/>
            <person name="Hildebrand F."/>
            <person name="Pallen M.J."/>
        </authorList>
    </citation>
    <scope>NUCLEOTIDE SEQUENCE</scope>
    <source>
        <strain evidence="2">CHK190-19873</strain>
    </source>
</reference>
<gene>
    <name evidence="2" type="ORF">IAB44_03680</name>
</gene>
<protein>
    <submittedName>
        <fullName evidence="2">Extracellular solute-binding protein</fullName>
    </submittedName>
</protein>
<evidence type="ECO:0000313" key="3">
    <source>
        <dbReference type="Proteomes" id="UP000823935"/>
    </source>
</evidence>
<feature type="signal peptide" evidence="1">
    <location>
        <begin position="1"/>
        <end position="25"/>
    </location>
</feature>
<keyword evidence="1" id="KW-0732">Signal</keyword>
<dbReference type="PANTHER" id="PTHR43649:SF12">
    <property type="entry name" value="DIACETYLCHITOBIOSE BINDING PROTEIN DASA"/>
    <property type="match status" value="1"/>
</dbReference>
<dbReference type="Gene3D" id="3.40.190.10">
    <property type="entry name" value="Periplasmic binding protein-like II"/>
    <property type="match status" value="2"/>
</dbReference>
<accession>A0A9D1ER44</accession>
<feature type="chain" id="PRO_5039557332" evidence="1">
    <location>
        <begin position="26"/>
        <end position="529"/>
    </location>
</feature>
<evidence type="ECO:0000256" key="1">
    <source>
        <dbReference type="SAM" id="SignalP"/>
    </source>
</evidence>
<dbReference type="InterPro" id="IPR050490">
    <property type="entry name" value="Bact_solute-bd_prot1"/>
</dbReference>
<dbReference type="AlphaFoldDB" id="A0A9D1ER44"/>
<comment type="caution">
    <text evidence="2">The sequence shown here is derived from an EMBL/GenBank/DDBJ whole genome shotgun (WGS) entry which is preliminary data.</text>
</comment>
<reference evidence="2" key="1">
    <citation type="submission" date="2020-10" db="EMBL/GenBank/DDBJ databases">
        <authorList>
            <person name="Gilroy R."/>
        </authorList>
    </citation>
    <scope>NUCLEOTIDE SEQUENCE</scope>
    <source>
        <strain evidence="2">CHK190-19873</strain>
    </source>
</reference>
<proteinExistence type="predicted"/>
<dbReference type="Proteomes" id="UP000823935">
    <property type="component" value="Unassembled WGS sequence"/>
</dbReference>
<sequence>MKRRMKQILAAAMAVSMLTGTGLTAAAEEERMTISVIGIDWGYGPLPDSEMEQAWEDLFDVNLEIEWVSYQDYDQKVNTMISAGNIPDVVQINKVDGNYYYPIFTQAIDAGTFLDMTPYLFADGEGVAETNAVMKNWSEDFWDQAKYKEGIYILPRSKAEIAQQSGINVRRDLMKKYGYEEEPATMDELKDWLIGLSNAASEGEGEKIYALDFYTETNGLMGDRTKAFAIAFTGQTDWAVDENGDYQYMMLTDGYVDFLNWMKDLYDAGVLDPEFALANAETSKWKAGRSVAYLTAWYNWNQSADLTTQKIFDDSTADTLEAWCLMPVQGPAAYTVSPNYTDIDSCIAINAQCSEEKIQKIMEVFNGTEEAIPGYNLLMSDGVEGIHYTVLEDGTRATDDEQSKKRQEGYVGAWNQIFLKTDADQVTDKFMRDGARRASDESIQRAQDLKEFISTNLEETGMKNAIQNLQSATYSTQWGMITEDLNAMTTQYIMGQIDEATWNSYVESIVNSDDYKAIQQEFKDAAAAE</sequence>
<evidence type="ECO:0000313" key="2">
    <source>
        <dbReference type="EMBL" id="HIS30639.1"/>
    </source>
</evidence>
<dbReference type="SUPFAM" id="SSF53850">
    <property type="entry name" value="Periplasmic binding protein-like II"/>
    <property type="match status" value="1"/>
</dbReference>
<dbReference type="PANTHER" id="PTHR43649">
    <property type="entry name" value="ARABINOSE-BINDING PROTEIN-RELATED"/>
    <property type="match status" value="1"/>
</dbReference>
<name>A0A9D1ER44_9FIRM</name>
<dbReference type="EMBL" id="DVIQ01000022">
    <property type="protein sequence ID" value="HIS30639.1"/>
    <property type="molecule type" value="Genomic_DNA"/>
</dbReference>